<comment type="caution">
    <text evidence="1">The sequence shown here is derived from an EMBL/GenBank/DDBJ whole genome shotgun (WGS) entry which is preliminary data.</text>
</comment>
<protein>
    <submittedName>
        <fullName evidence="1">Uncharacterized protein</fullName>
    </submittedName>
</protein>
<dbReference type="EMBL" id="JBCGBO010000004">
    <property type="protein sequence ID" value="KAK9209366.1"/>
    <property type="molecule type" value="Genomic_DNA"/>
</dbReference>
<reference evidence="1 2" key="1">
    <citation type="submission" date="2024-05" db="EMBL/GenBank/DDBJ databases">
        <title>Haplotype-resolved chromosome-level genome assembly of Huyou (Citrus changshanensis).</title>
        <authorList>
            <person name="Miao C."/>
            <person name="Chen W."/>
            <person name="Wu Y."/>
            <person name="Wang L."/>
            <person name="Zhao S."/>
            <person name="Grierson D."/>
            <person name="Xu C."/>
            <person name="Chen K."/>
        </authorList>
    </citation>
    <scope>NUCLEOTIDE SEQUENCE [LARGE SCALE GENOMIC DNA]</scope>
    <source>
        <strain evidence="1">01-14</strain>
        <tissue evidence="1">Leaf</tissue>
    </source>
</reference>
<proteinExistence type="predicted"/>
<accession>A0AAP0QRH7</accession>
<keyword evidence="2" id="KW-1185">Reference proteome</keyword>
<evidence type="ECO:0000313" key="2">
    <source>
        <dbReference type="Proteomes" id="UP001428341"/>
    </source>
</evidence>
<name>A0AAP0QRH7_9ROSI</name>
<dbReference type="AlphaFoldDB" id="A0AAP0QRH7"/>
<organism evidence="1 2">
    <name type="scientific">Citrus x changshan-huyou</name>
    <dbReference type="NCBI Taxonomy" id="2935761"/>
    <lineage>
        <taxon>Eukaryota</taxon>
        <taxon>Viridiplantae</taxon>
        <taxon>Streptophyta</taxon>
        <taxon>Embryophyta</taxon>
        <taxon>Tracheophyta</taxon>
        <taxon>Spermatophyta</taxon>
        <taxon>Magnoliopsida</taxon>
        <taxon>eudicotyledons</taxon>
        <taxon>Gunneridae</taxon>
        <taxon>Pentapetalae</taxon>
        <taxon>rosids</taxon>
        <taxon>malvids</taxon>
        <taxon>Sapindales</taxon>
        <taxon>Rutaceae</taxon>
        <taxon>Aurantioideae</taxon>
        <taxon>Citrus</taxon>
    </lineage>
</organism>
<dbReference type="Proteomes" id="UP001428341">
    <property type="component" value="Unassembled WGS sequence"/>
</dbReference>
<sequence>MKVAVTRLQLVGKSYYQNQFYAINAYFTPNIFKELWKIWYMVESDDDDGALFVVSRRGVQLLPDNKEEVSAETTY</sequence>
<gene>
    <name evidence="1" type="ORF">WN944_001732</name>
</gene>
<evidence type="ECO:0000313" key="1">
    <source>
        <dbReference type="EMBL" id="KAK9209366.1"/>
    </source>
</evidence>